<evidence type="ECO:0000313" key="6">
    <source>
        <dbReference type="Proteomes" id="UP000320390"/>
    </source>
</evidence>
<dbReference type="RefSeq" id="WP_145204993.1">
    <property type="nucleotide sequence ID" value="NZ_CP036434.1"/>
</dbReference>
<dbReference type="Pfam" id="PF08541">
    <property type="entry name" value="ACP_syn_III_C"/>
    <property type="match status" value="1"/>
</dbReference>
<reference evidence="5 6" key="1">
    <citation type="submission" date="2019-02" db="EMBL/GenBank/DDBJ databases">
        <title>Deep-cultivation of Planctomycetes and their phenomic and genomic characterization uncovers novel biology.</title>
        <authorList>
            <person name="Wiegand S."/>
            <person name="Jogler M."/>
            <person name="Boedeker C."/>
            <person name="Pinto D."/>
            <person name="Vollmers J."/>
            <person name="Rivas-Marin E."/>
            <person name="Kohn T."/>
            <person name="Peeters S.H."/>
            <person name="Heuer A."/>
            <person name="Rast P."/>
            <person name="Oberbeckmann S."/>
            <person name="Bunk B."/>
            <person name="Jeske O."/>
            <person name="Meyerdierks A."/>
            <person name="Storesund J.E."/>
            <person name="Kallscheuer N."/>
            <person name="Luecker S."/>
            <person name="Lage O.M."/>
            <person name="Pohl T."/>
            <person name="Merkel B.J."/>
            <person name="Hornburger P."/>
            <person name="Mueller R.-W."/>
            <person name="Bruemmer F."/>
            <person name="Labrenz M."/>
            <person name="Spormann A.M."/>
            <person name="Op den Camp H."/>
            <person name="Overmann J."/>
            <person name="Amann R."/>
            <person name="Jetten M.S.M."/>
            <person name="Mascher T."/>
            <person name="Medema M.H."/>
            <person name="Devos D.P."/>
            <person name="Kaster A.-K."/>
            <person name="Ovreas L."/>
            <person name="Rohde M."/>
            <person name="Galperin M.Y."/>
            <person name="Jogler C."/>
        </authorList>
    </citation>
    <scope>NUCLEOTIDE SEQUENCE [LARGE SCALE GENOMIC DNA]</scope>
    <source>
        <strain evidence="5 6">Poly30</strain>
    </source>
</reference>
<dbReference type="GO" id="GO:0006633">
    <property type="term" value="P:fatty acid biosynthetic process"/>
    <property type="evidence" value="ECO:0007669"/>
    <property type="project" value="InterPro"/>
</dbReference>
<gene>
    <name evidence="5" type="primary">fabH_3</name>
    <name evidence="5" type="ORF">Poly30_54180</name>
</gene>
<dbReference type="InterPro" id="IPR013751">
    <property type="entry name" value="ACP_syn_III_N"/>
</dbReference>
<dbReference type="PANTHER" id="PTHR34069">
    <property type="entry name" value="3-OXOACYL-[ACYL-CARRIER-PROTEIN] SYNTHASE 3"/>
    <property type="match status" value="1"/>
</dbReference>
<evidence type="ECO:0000313" key="5">
    <source>
        <dbReference type="EMBL" id="QDV09858.1"/>
    </source>
</evidence>
<evidence type="ECO:0000256" key="2">
    <source>
        <dbReference type="ARBA" id="ARBA00023315"/>
    </source>
</evidence>
<dbReference type="GO" id="GO:0033818">
    <property type="term" value="F:beta-ketoacyl-acyl-carrier-protein synthase III activity"/>
    <property type="evidence" value="ECO:0007669"/>
    <property type="project" value="UniProtKB-EC"/>
</dbReference>
<dbReference type="Proteomes" id="UP000320390">
    <property type="component" value="Chromosome"/>
</dbReference>
<dbReference type="InterPro" id="IPR013747">
    <property type="entry name" value="ACP_syn_III_C"/>
</dbReference>
<dbReference type="PANTHER" id="PTHR34069:SF2">
    <property type="entry name" value="BETA-KETOACYL-[ACYL-CARRIER-PROTEIN] SYNTHASE III"/>
    <property type="match status" value="1"/>
</dbReference>
<name>A0A518F0J3_9BACT</name>
<dbReference type="InterPro" id="IPR016039">
    <property type="entry name" value="Thiolase-like"/>
</dbReference>
<evidence type="ECO:0000256" key="1">
    <source>
        <dbReference type="ARBA" id="ARBA00022679"/>
    </source>
</evidence>
<sequence length="360" mass="38365">MKAKLLGTGRALPGEDVAGTQLGNVELARLMNEVRERLAVEAPEQEVLPTDADFPERRLGVLSRRVLDASLTVRDLAIHAARSAVADAGVDIASIGAVYVNTTTPDGLAPTTASSIHAALGMEEDVFAVDQSLGCNGFIGGMYNAQGAVGRNEARPNVLVVGAECMTSVLDASDRTTMPIFGDGSGAAVFGPPESDDLPGVWMATQGVSARNITVHPDLSERPIYRVRSRNGQCVVEQGRVHRYVVGMEGREVFKDMVRLLPPRIEACCQRAGLELEDVDLFLFHQANARMIEAVTQRVIPNCAAERVPIHIETLGNTSSASVPILLDQVRKSGAFTPGKRALLCAFGTGYSMGMTILNG</sequence>
<dbReference type="GO" id="GO:0004315">
    <property type="term" value="F:3-oxoacyl-[acyl-carrier-protein] synthase activity"/>
    <property type="evidence" value="ECO:0007669"/>
    <property type="project" value="InterPro"/>
</dbReference>
<accession>A0A518F0J3</accession>
<dbReference type="SUPFAM" id="SSF53901">
    <property type="entry name" value="Thiolase-like"/>
    <property type="match status" value="1"/>
</dbReference>
<dbReference type="Gene3D" id="3.40.47.10">
    <property type="match status" value="1"/>
</dbReference>
<dbReference type="GO" id="GO:0044550">
    <property type="term" value="P:secondary metabolite biosynthetic process"/>
    <property type="evidence" value="ECO:0007669"/>
    <property type="project" value="TreeGrafter"/>
</dbReference>
<proteinExistence type="predicted"/>
<dbReference type="OrthoDB" id="9815506at2"/>
<keyword evidence="1 5" id="KW-0808">Transferase</keyword>
<dbReference type="EMBL" id="CP036434">
    <property type="protein sequence ID" value="QDV09858.1"/>
    <property type="molecule type" value="Genomic_DNA"/>
</dbReference>
<dbReference type="CDD" id="cd00830">
    <property type="entry name" value="KAS_III"/>
    <property type="match status" value="1"/>
</dbReference>
<feature type="domain" description="Beta-ketoacyl-[acyl-carrier-protein] synthase III C-terminal" evidence="3">
    <location>
        <begin position="269"/>
        <end position="358"/>
    </location>
</feature>
<dbReference type="AlphaFoldDB" id="A0A518F0J3"/>
<keyword evidence="2 5" id="KW-0012">Acyltransferase</keyword>
<evidence type="ECO:0000259" key="4">
    <source>
        <dbReference type="Pfam" id="PF08545"/>
    </source>
</evidence>
<dbReference type="EC" id="2.3.1.180" evidence="5"/>
<dbReference type="Pfam" id="PF08545">
    <property type="entry name" value="ACP_syn_III"/>
    <property type="match status" value="1"/>
</dbReference>
<evidence type="ECO:0000259" key="3">
    <source>
        <dbReference type="Pfam" id="PF08541"/>
    </source>
</evidence>
<keyword evidence="6" id="KW-1185">Reference proteome</keyword>
<protein>
    <submittedName>
        <fullName evidence="5">3-oxoacyl-[acyl-carrier-protein] synthase 3</fullName>
        <ecNumber evidence="5">2.3.1.180</ecNumber>
    </submittedName>
</protein>
<feature type="domain" description="Beta-ketoacyl-[acyl-carrier-protein] synthase III N-terminal" evidence="4">
    <location>
        <begin position="130"/>
        <end position="195"/>
    </location>
</feature>
<organism evidence="5 6">
    <name type="scientific">Saltatorellus ferox</name>
    <dbReference type="NCBI Taxonomy" id="2528018"/>
    <lineage>
        <taxon>Bacteria</taxon>
        <taxon>Pseudomonadati</taxon>
        <taxon>Planctomycetota</taxon>
        <taxon>Planctomycetia</taxon>
        <taxon>Planctomycetia incertae sedis</taxon>
        <taxon>Saltatorellus</taxon>
    </lineage>
</organism>